<name>L1K1N0_GUITC</name>
<dbReference type="PaxDb" id="55529-EKX54746"/>
<keyword evidence="3" id="KW-1185">Reference proteome</keyword>
<dbReference type="GeneID" id="17311781"/>
<dbReference type="HOGENOM" id="CLU_1558187_0_0_1"/>
<gene>
    <name evidence="1" type="ORF">GUITHDRAFT_149847</name>
</gene>
<dbReference type="KEGG" id="gtt:GUITHDRAFT_149847"/>
<dbReference type="EnsemblProtists" id="EKX54746">
    <property type="protein sequence ID" value="EKX54746"/>
    <property type="gene ID" value="GUITHDRAFT_149847"/>
</dbReference>
<dbReference type="AlphaFoldDB" id="L1K1N0"/>
<reference evidence="2" key="3">
    <citation type="submission" date="2016-03" db="UniProtKB">
        <authorList>
            <consortium name="EnsemblProtists"/>
        </authorList>
    </citation>
    <scope>IDENTIFICATION</scope>
</reference>
<reference evidence="1 3" key="1">
    <citation type="journal article" date="2012" name="Nature">
        <title>Algal genomes reveal evolutionary mosaicism and the fate of nucleomorphs.</title>
        <authorList>
            <consortium name="DOE Joint Genome Institute"/>
            <person name="Curtis B.A."/>
            <person name="Tanifuji G."/>
            <person name="Burki F."/>
            <person name="Gruber A."/>
            <person name="Irimia M."/>
            <person name="Maruyama S."/>
            <person name="Arias M.C."/>
            <person name="Ball S.G."/>
            <person name="Gile G.H."/>
            <person name="Hirakawa Y."/>
            <person name="Hopkins J.F."/>
            <person name="Kuo A."/>
            <person name="Rensing S.A."/>
            <person name="Schmutz J."/>
            <person name="Symeonidi A."/>
            <person name="Elias M."/>
            <person name="Eveleigh R.J."/>
            <person name="Herman E.K."/>
            <person name="Klute M.J."/>
            <person name="Nakayama T."/>
            <person name="Obornik M."/>
            <person name="Reyes-Prieto A."/>
            <person name="Armbrust E.V."/>
            <person name="Aves S.J."/>
            <person name="Beiko R.G."/>
            <person name="Coutinho P."/>
            <person name="Dacks J.B."/>
            <person name="Durnford D.G."/>
            <person name="Fast N.M."/>
            <person name="Green B.R."/>
            <person name="Grisdale C.J."/>
            <person name="Hempel F."/>
            <person name="Henrissat B."/>
            <person name="Hoppner M.P."/>
            <person name="Ishida K."/>
            <person name="Kim E."/>
            <person name="Koreny L."/>
            <person name="Kroth P.G."/>
            <person name="Liu Y."/>
            <person name="Malik S.B."/>
            <person name="Maier U.G."/>
            <person name="McRose D."/>
            <person name="Mock T."/>
            <person name="Neilson J.A."/>
            <person name="Onodera N.T."/>
            <person name="Poole A.M."/>
            <person name="Pritham E.J."/>
            <person name="Richards T.A."/>
            <person name="Rocap G."/>
            <person name="Roy S.W."/>
            <person name="Sarai C."/>
            <person name="Schaack S."/>
            <person name="Shirato S."/>
            <person name="Slamovits C.H."/>
            <person name="Spencer D.F."/>
            <person name="Suzuki S."/>
            <person name="Worden A.Z."/>
            <person name="Zauner S."/>
            <person name="Barry K."/>
            <person name="Bell C."/>
            <person name="Bharti A.K."/>
            <person name="Crow J.A."/>
            <person name="Grimwood J."/>
            <person name="Kramer R."/>
            <person name="Lindquist E."/>
            <person name="Lucas S."/>
            <person name="Salamov A."/>
            <person name="McFadden G.I."/>
            <person name="Lane C.E."/>
            <person name="Keeling P.J."/>
            <person name="Gray M.W."/>
            <person name="Grigoriev I.V."/>
            <person name="Archibald J.M."/>
        </authorList>
    </citation>
    <scope>NUCLEOTIDE SEQUENCE</scope>
    <source>
        <strain evidence="1 3">CCMP2712</strain>
    </source>
</reference>
<reference evidence="3" key="2">
    <citation type="submission" date="2012-11" db="EMBL/GenBank/DDBJ databases">
        <authorList>
            <person name="Kuo A."/>
            <person name="Curtis B.A."/>
            <person name="Tanifuji G."/>
            <person name="Burki F."/>
            <person name="Gruber A."/>
            <person name="Irimia M."/>
            <person name="Maruyama S."/>
            <person name="Arias M.C."/>
            <person name="Ball S.G."/>
            <person name="Gile G.H."/>
            <person name="Hirakawa Y."/>
            <person name="Hopkins J.F."/>
            <person name="Rensing S.A."/>
            <person name="Schmutz J."/>
            <person name="Symeonidi A."/>
            <person name="Elias M."/>
            <person name="Eveleigh R.J."/>
            <person name="Herman E.K."/>
            <person name="Klute M.J."/>
            <person name="Nakayama T."/>
            <person name="Obornik M."/>
            <person name="Reyes-Prieto A."/>
            <person name="Armbrust E.V."/>
            <person name="Aves S.J."/>
            <person name="Beiko R.G."/>
            <person name="Coutinho P."/>
            <person name="Dacks J.B."/>
            <person name="Durnford D.G."/>
            <person name="Fast N.M."/>
            <person name="Green B.R."/>
            <person name="Grisdale C."/>
            <person name="Hempe F."/>
            <person name="Henrissat B."/>
            <person name="Hoppner M.P."/>
            <person name="Ishida K.-I."/>
            <person name="Kim E."/>
            <person name="Koreny L."/>
            <person name="Kroth P.G."/>
            <person name="Liu Y."/>
            <person name="Malik S.-B."/>
            <person name="Maier U.G."/>
            <person name="McRose D."/>
            <person name="Mock T."/>
            <person name="Neilson J.A."/>
            <person name="Onodera N.T."/>
            <person name="Poole A.M."/>
            <person name="Pritham E.J."/>
            <person name="Richards T.A."/>
            <person name="Rocap G."/>
            <person name="Roy S.W."/>
            <person name="Sarai C."/>
            <person name="Schaack S."/>
            <person name="Shirato S."/>
            <person name="Slamovits C.H."/>
            <person name="Spencer D.F."/>
            <person name="Suzuki S."/>
            <person name="Worden A.Z."/>
            <person name="Zauner S."/>
            <person name="Barry K."/>
            <person name="Bell C."/>
            <person name="Bharti A.K."/>
            <person name="Crow J.A."/>
            <person name="Grimwood J."/>
            <person name="Kramer R."/>
            <person name="Lindquist E."/>
            <person name="Lucas S."/>
            <person name="Salamov A."/>
            <person name="McFadden G.I."/>
            <person name="Lane C.E."/>
            <person name="Keeling P.J."/>
            <person name="Gray M.W."/>
            <person name="Grigoriev I.V."/>
            <person name="Archibald J.M."/>
        </authorList>
    </citation>
    <scope>NUCLEOTIDE SEQUENCE</scope>
    <source>
        <strain evidence="3">CCMP2712</strain>
    </source>
</reference>
<accession>L1K1N0</accession>
<evidence type="ECO:0000313" key="3">
    <source>
        <dbReference type="Proteomes" id="UP000011087"/>
    </source>
</evidence>
<organism evidence="1">
    <name type="scientific">Guillardia theta (strain CCMP2712)</name>
    <name type="common">Cryptophyte</name>
    <dbReference type="NCBI Taxonomy" id="905079"/>
    <lineage>
        <taxon>Eukaryota</taxon>
        <taxon>Cryptophyceae</taxon>
        <taxon>Pyrenomonadales</taxon>
        <taxon>Geminigeraceae</taxon>
        <taxon>Guillardia</taxon>
    </lineage>
</organism>
<proteinExistence type="predicted"/>
<dbReference type="Proteomes" id="UP000011087">
    <property type="component" value="Unassembled WGS sequence"/>
</dbReference>
<evidence type="ECO:0000313" key="1">
    <source>
        <dbReference type="EMBL" id="EKX54746.1"/>
    </source>
</evidence>
<dbReference type="EMBL" id="JH992966">
    <property type="protein sequence ID" value="EKX54746.1"/>
    <property type="molecule type" value="Genomic_DNA"/>
</dbReference>
<dbReference type="RefSeq" id="XP_005841726.1">
    <property type="nucleotide sequence ID" value="XM_005841669.1"/>
</dbReference>
<sequence>MSSPNLDVERSPSEWEKLFLQEREEVMFDQAEYEFEDDGNVEKVIWNRKLSLDQDIMELMMAFESAKLDGFITVTNGSYEESLSPAISNDATSCSEDFLSPLRLLNRRRSLHGRSPRQNRALSLSLPLYLGASEGSSYTSPLIAEIRKEESPFNIYRKSPVSRKSLPAVLEF</sequence>
<protein>
    <submittedName>
        <fullName evidence="1 2">Uncharacterized protein</fullName>
    </submittedName>
</protein>
<evidence type="ECO:0000313" key="2">
    <source>
        <dbReference type="EnsemblProtists" id="EKX54746"/>
    </source>
</evidence>